<name>A0A3D4V7Z5_9BACT</name>
<protein>
    <recommendedName>
        <fullName evidence="1">peptidylprolyl isomerase</fullName>
        <ecNumber evidence="1">5.2.1.8</ecNumber>
    </recommendedName>
</protein>
<dbReference type="SUPFAM" id="SSF48371">
    <property type="entry name" value="ARM repeat"/>
    <property type="match status" value="1"/>
</dbReference>
<dbReference type="InterPro" id="IPR016024">
    <property type="entry name" value="ARM-type_fold"/>
</dbReference>
<sequence>MPTSVLPHESPLTTPSGMRARMGGRSVAAMLSMAALWLLSGCARAGSGPVISTADVPVNGESAALREARLLSMVDQRQADTLLIDQLLRDPDAARRARATLAIGQVRLRARFPVLRQLLVDGDTSIAANAAFAMGIARDTAGVVALARAVAGAPSPVAREAAWALGEIGEPARTVLAVALGEGQARPLQSSTSAQRSADVRAALVLATVKLRPAPIALVSPWLADSSAEVVRAAAYVIGRLRAPSGARAVMTVRAHRDEEVRQHVARTLNKATVGDSLATPAREALRTLVSDPSERVRVNAVRSLATFGPSIVDQVEPLLRDSAPNVRMAAAEVIGEALAKDGARWQRAWDADTALAVRRLLLGQARRLEVNVAPGIEATWAANPDWQYRVASVAIVDRESPAGRRDTAVAVRLLEDRDARVQRAARARLGRRDSTAAARAPRSTTPLPRPLADYEALARRYVLSRTPPRAYIDTDHGTITLELFGREAPLVVEAFIRLAQNGTYRNTTFHRVVPNFVVQDGDASGDGSGESGFTLRESWTRQRHERGCLGLATSGPDTGGSQYYMCHSTQPHLDGGYTVFGRVIDGFAAMDRVVQGDRMLRIRVP</sequence>
<dbReference type="Proteomes" id="UP000264071">
    <property type="component" value="Unassembled WGS sequence"/>
</dbReference>
<dbReference type="EMBL" id="DPIY01000008">
    <property type="protein sequence ID" value="HCT57269.1"/>
    <property type="molecule type" value="Genomic_DNA"/>
</dbReference>
<dbReference type="PANTHER" id="PTHR45625:SF4">
    <property type="entry name" value="PEPTIDYLPROLYL ISOMERASE DOMAIN AND WD REPEAT-CONTAINING PROTEIN 1"/>
    <property type="match status" value="1"/>
</dbReference>
<dbReference type="PRINTS" id="PR00153">
    <property type="entry name" value="CSAPPISMRASE"/>
</dbReference>
<dbReference type="Gene3D" id="1.25.10.10">
    <property type="entry name" value="Leucine-rich Repeat Variant"/>
    <property type="match status" value="2"/>
</dbReference>
<dbReference type="PANTHER" id="PTHR45625">
    <property type="entry name" value="PEPTIDYL-PROLYL CIS-TRANS ISOMERASE-RELATED"/>
    <property type="match status" value="1"/>
</dbReference>
<dbReference type="Gene3D" id="2.40.100.10">
    <property type="entry name" value="Cyclophilin-like"/>
    <property type="match status" value="1"/>
</dbReference>
<evidence type="ECO:0000256" key="2">
    <source>
        <dbReference type="ARBA" id="ARBA00023110"/>
    </source>
</evidence>
<feature type="compositionally biased region" description="Low complexity" evidence="4">
    <location>
        <begin position="436"/>
        <end position="447"/>
    </location>
</feature>
<evidence type="ECO:0000256" key="1">
    <source>
        <dbReference type="ARBA" id="ARBA00013194"/>
    </source>
</evidence>
<evidence type="ECO:0000259" key="5">
    <source>
        <dbReference type="PROSITE" id="PS50072"/>
    </source>
</evidence>
<reference evidence="6 7" key="1">
    <citation type="journal article" date="2018" name="Nat. Biotechnol.">
        <title>A standardized bacterial taxonomy based on genome phylogeny substantially revises the tree of life.</title>
        <authorList>
            <person name="Parks D.H."/>
            <person name="Chuvochina M."/>
            <person name="Waite D.W."/>
            <person name="Rinke C."/>
            <person name="Skarshewski A."/>
            <person name="Chaumeil P.A."/>
            <person name="Hugenholtz P."/>
        </authorList>
    </citation>
    <scope>NUCLEOTIDE SEQUENCE [LARGE SCALE GENOMIC DNA]</scope>
    <source>
        <strain evidence="6">UBA8844</strain>
    </source>
</reference>
<dbReference type="GO" id="GO:0003755">
    <property type="term" value="F:peptidyl-prolyl cis-trans isomerase activity"/>
    <property type="evidence" value="ECO:0007669"/>
    <property type="project" value="UniProtKB-KW"/>
</dbReference>
<organism evidence="6 7">
    <name type="scientific">Gemmatimonas aurantiaca</name>
    <dbReference type="NCBI Taxonomy" id="173480"/>
    <lineage>
        <taxon>Bacteria</taxon>
        <taxon>Pseudomonadati</taxon>
        <taxon>Gemmatimonadota</taxon>
        <taxon>Gemmatimonadia</taxon>
        <taxon>Gemmatimonadales</taxon>
        <taxon>Gemmatimonadaceae</taxon>
        <taxon>Gemmatimonas</taxon>
    </lineage>
</organism>
<proteinExistence type="predicted"/>
<dbReference type="Pfam" id="PF00160">
    <property type="entry name" value="Pro_isomerase"/>
    <property type="match status" value="1"/>
</dbReference>
<dbReference type="InterPro" id="IPR044666">
    <property type="entry name" value="Cyclophilin_A-like"/>
</dbReference>
<dbReference type="InterPro" id="IPR011989">
    <property type="entry name" value="ARM-like"/>
</dbReference>
<dbReference type="PROSITE" id="PS50072">
    <property type="entry name" value="CSA_PPIASE_2"/>
    <property type="match status" value="1"/>
</dbReference>
<evidence type="ECO:0000256" key="3">
    <source>
        <dbReference type="ARBA" id="ARBA00023235"/>
    </source>
</evidence>
<dbReference type="SUPFAM" id="SSF50891">
    <property type="entry name" value="Cyclophilin-like"/>
    <property type="match status" value="1"/>
</dbReference>
<evidence type="ECO:0000313" key="7">
    <source>
        <dbReference type="Proteomes" id="UP000264071"/>
    </source>
</evidence>
<keyword evidence="2" id="KW-0697">Rotamase</keyword>
<gene>
    <name evidence="6" type="ORF">DGD08_08675</name>
</gene>
<accession>A0A3D4V7Z5</accession>
<dbReference type="Pfam" id="PF13646">
    <property type="entry name" value="HEAT_2"/>
    <property type="match status" value="2"/>
</dbReference>
<keyword evidence="3" id="KW-0413">Isomerase</keyword>
<dbReference type="AlphaFoldDB" id="A0A3D4V7Z5"/>
<dbReference type="EC" id="5.2.1.8" evidence="1"/>
<evidence type="ECO:0000313" key="6">
    <source>
        <dbReference type="EMBL" id="HCT57269.1"/>
    </source>
</evidence>
<evidence type="ECO:0000256" key="4">
    <source>
        <dbReference type="SAM" id="MobiDB-lite"/>
    </source>
</evidence>
<dbReference type="InterPro" id="IPR002130">
    <property type="entry name" value="Cyclophilin-type_PPIase_dom"/>
</dbReference>
<dbReference type="InterPro" id="IPR029000">
    <property type="entry name" value="Cyclophilin-like_dom_sf"/>
</dbReference>
<feature type="domain" description="PPIase cyclophilin-type" evidence="5">
    <location>
        <begin position="474"/>
        <end position="606"/>
    </location>
</feature>
<feature type="region of interest" description="Disordered" evidence="4">
    <location>
        <begin position="426"/>
        <end position="450"/>
    </location>
</feature>
<comment type="caution">
    <text evidence="6">The sequence shown here is derived from an EMBL/GenBank/DDBJ whole genome shotgun (WGS) entry which is preliminary data.</text>
</comment>
<dbReference type="CDD" id="cd00317">
    <property type="entry name" value="cyclophilin"/>
    <property type="match status" value="1"/>
</dbReference>